<sequence>MTSEEKAYIAGIIDGEGSIMLLKFHHNQFPSPCISISSTTIELLQWIKDVTKLGTIKAKKNYNLEKHADSFTYTIKYNDAINLLVEIEPYLVIKSKKKRAKLIIEKYKDVTPRNGKYSDGMLKLKEDFYKEFMGLKLE</sequence>
<evidence type="ECO:0000313" key="2">
    <source>
        <dbReference type="Proteomes" id="UP000239863"/>
    </source>
</evidence>
<organism evidence="1 2">
    <name type="scientific">Clostridium algidicarnis DSM 15099</name>
    <dbReference type="NCBI Taxonomy" id="1121295"/>
    <lineage>
        <taxon>Bacteria</taxon>
        <taxon>Bacillati</taxon>
        <taxon>Bacillota</taxon>
        <taxon>Clostridia</taxon>
        <taxon>Eubacteriales</taxon>
        <taxon>Clostridiaceae</taxon>
        <taxon>Clostridium</taxon>
    </lineage>
</organism>
<dbReference type="SUPFAM" id="SSF55608">
    <property type="entry name" value="Homing endonucleases"/>
    <property type="match status" value="1"/>
</dbReference>
<evidence type="ECO:0008006" key="3">
    <source>
        <dbReference type="Google" id="ProtNLM"/>
    </source>
</evidence>
<dbReference type="Proteomes" id="UP000239863">
    <property type="component" value="Unassembled WGS sequence"/>
</dbReference>
<dbReference type="EMBL" id="PTIS01000002">
    <property type="protein sequence ID" value="PPK49287.1"/>
    <property type="molecule type" value="Genomic_DNA"/>
</dbReference>
<accession>A0A2S6G0C5</accession>
<dbReference type="AlphaFoldDB" id="A0A2S6G0C5"/>
<dbReference type="Gene3D" id="3.10.28.10">
    <property type="entry name" value="Homing endonucleases"/>
    <property type="match status" value="1"/>
</dbReference>
<dbReference type="RefSeq" id="WP_104409283.1">
    <property type="nucleotide sequence ID" value="NZ_PTIS01000002.1"/>
</dbReference>
<protein>
    <recommendedName>
        <fullName evidence="3">LAGLIDADG DNA endonuclease family protein</fullName>
    </recommendedName>
</protein>
<dbReference type="OrthoDB" id="5783349at2"/>
<reference evidence="1 2" key="1">
    <citation type="submission" date="2018-02" db="EMBL/GenBank/DDBJ databases">
        <title>Genomic Encyclopedia of Archaeal and Bacterial Type Strains, Phase II (KMG-II): from individual species to whole genera.</title>
        <authorList>
            <person name="Goeker M."/>
        </authorList>
    </citation>
    <scope>NUCLEOTIDE SEQUENCE [LARGE SCALE GENOMIC DNA]</scope>
    <source>
        <strain evidence="1 2">DSM 15099</strain>
    </source>
</reference>
<proteinExistence type="predicted"/>
<dbReference type="InterPro" id="IPR027434">
    <property type="entry name" value="Homing_endonucl"/>
</dbReference>
<comment type="caution">
    <text evidence="1">The sequence shown here is derived from an EMBL/GenBank/DDBJ whole genome shotgun (WGS) entry which is preliminary data.</text>
</comment>
<evidence type="ECO:0000313" key="1">
    <source>
        <dbReference type="EMBL" id="PPK49287.1"/>
    </source>
</evidence>
<name>A0A2S6G0C5_9CLOT</name>
<gene>
    <name evidence="1" type="ORF">BD821_102206</name>
</gene>